<reference evidence="3 4" key="1">
    <citation type="submission" date="2018-06" db="EMBL/GenBank/DDBJ databases">
        <title>Complete Genomes of Monosporascus.</title>
        <authorList>
            <person name="Robinson A.J."/>
            <person name="Natvig D.O."/>
        </authorList>
    </citation>
    <scope>NUCLEOTIDE SEQUENCE [LARGE SCALE GENOMIC DNA]</scope>
    <source>
        <strain evidence="3 4">CBS 609.92</strain>
    </source>
</reference>
<protein>
    <recommendedName>
        <fullName evidence="5">Autophagy-related protein</fullName>
    </recommendedName>
</protein>
<evidence type="ECO:0000256" key="1">
    <source>
        <dbReference type="SAM" id="MobiDB-lite"/>
    </source>
</evidence>
<feature type="region of interest" description="Disordered" evidence="1">
    <location>
        <begin position="1"/>
        <end position="25"/>
    </location>
</feature>
<keyword evidence="2" id="KW-1133">Transmembrane helix</keyword>
<dbReference type="EMBL" id="QJNS01000146">
    <property type="protein sequence ID" value="RYO85023.1"/>
    <property type="molecule type" value="Genomic_DNA"/>
</dbReference>
<evidence type="ECO:0000313" key="3">
    <source>
        <dbReference type="EMBL" id="RYO85023.1"/>
    </source>
</evidence>
<keyword evidence="4" id="KW-1185">Reference proteome</keyword>
<evidence type="ECO:0000313" key="4">
    <source>
        <dbReference type="Proteomes" id="UP000294003"/>
    </source>
</evidence>
<sequence>MLDKRWENDRHKAEKKKAGSGKDVPRPSRAGLCVSLYEADYASPGYPGYDLVYFVGFATSVIQLGSIPQWSKKKWECRRDSEKAVILSRGNGSKHAIVVIGRSKGLDVEDLAAGPTNVDVSASYTTRITLTILATLWILLFIAAAGIKQNTWFLLAIGGIGIL</sequence>
<keyword evidence="2" id="KW-0812">Transmembrane</keyword>
<comment type="caution">
    <text evidence="3">The sequence shown here is derived from an EMBL/GenBank/DDBJ whole genome shotgun (WGS) entry which is preliminary data.</text>
</comment>
<organism evidence="3 4">
    <name type="scientific">Monosporascus cannonballus</name>
    <dbReference type="NCBI Taxonomy" id="155416"/>
    <lineage>
        <taxon>Eukaryota</taxon>
        <taxon>Fungi</taxon>
        <taxon>Dikarya</taxon>
        <taxon>Ascomycota</taxon>
        <taxon>Pezizomycotina</taxon>
        <taxon>Sordariomycetes</taxon>
        <taxon>Xylariomycetidae</taxon>
        <taxon>Xylariales</taxon>
        <taxon>Xylariales incertae sedis</taxon>
        <taxon>Monosporascus</taxon>
    </lineage>
</organism>
<proteinExistence type="predicted"/>
<accession>A0ABY0H522</accession>
<name>A0ABY0H522_9PEZI</name>
<evidence type="ECO:0000256" key="2">
    <source>
        <dbReference type="SAM" id="Phobius"/>
    </source>
</evidence>
<evidence type="ECO:0008006" key="5">
    <source>
        <dbReference type="Google" id="ProtNLM"/>
    </source>
</evidence>
<gene>
    <name evidence="3" type="ORF">DL762_005364</name>
</gene>
<keyword evidence="2" id="KW-0472">Membrane</keyword>
<feature type="compositionally biased region" description="Basic and acidic residues" evidence="1">
    <location>
        <begin position="1"/>
        <end position="12"/>
    </location>
</feature>
<dbReference type="Proteomes" id="UP000294003">
    <property type="component" value="Unassembled WGS sequence"/>
</dbReference>
<feature type="transmembrane region" description="Helical" evidence="2">
    <location>
        <begin position="128"/>
        <end position="147"/>
    </location>
</feature>